<organism evidence="2 3">
    <name type="scientific">Mytilus edulis</name>
    <name type="common">Blue mussel</name>
    <dbReference type="NCBI Taxonomy" id="6550"/>
    <lineage>
        <taxon>Eukaryota</taxon>
        <taxon>Metazoa</taxon>
        <taxon>Spiralia</taxon>
        <taxon>Lophotrochozoa</taxon>
        <taxon>Mollusca</taxon>
        <taxon>Bivalvia</taxon>
        <taxon>Autobranchia</taxon>
        <taxon>Pteriomorphia</taxon>
        <taxon>Mytilida</taxon>
        <taxon>Mytiloidea</taxon>
        <taxon>Mytilidae</taxon>
        <taxon>Mytilinae</taxon>
        <taxon>Mytilus</taxon>
    </lineage>
</organism>
<evidence type="ECO:0000259" key="1">
    <source>
        <dbReference type="PROSITE" id="PS50003"/>
    </source>
</evidence>
<comment type="caution">
    <text evidence="2">The sequence shown here is derived from an EMBL/GenBank/DDBJ whole genome shotgun (WGS) entry which is preliminary data.</text>
</comment>
<evidence type="ECO:0000313" key="3">
    <source>
        <dbReference type="Proteomes" id="UP000683360"/>
    </source>
</evidence>
<dbReference type="Gene3D" id="2.30.29.30">
    <property type="entry name" value="Pleckstrin-homology domain (PH domain)/Phosphotyrosine-binding domain (PTB)"/>
    <property type="match status" value="1"/>
</dbReference>
<dbReference type="SMART" id="SM00233">
    <property type="entry name" value="PH"/>
    <property type="match status" value="1"/>
</dbReference>
<reference evidence="2" key="1">
    <citation type="submission" date="2021-03" db="EMBL/GenBank/DDBJ databases">
        <authorList>
            <person name="Bekaert M."/>
        </authorList>
    </citation>
    <scope>NUCLEOTIDE SEQUENCE</scope>
</reference>
<name>A0A8S3UYQ1_MYTED</name>
<dbReference type="SUPFAM" id="SSF50729">
    <property type="entry name" value="PH domain-like"/>
    <property type="match status" value="1"/>
</dbReference>
<feature type="domain" description="PH" evidence="1">
    <location>
        <begin position="32"/>
        <end position="146"/>
    </location>
</feature>
<dbReference type="Pfam" id="PF00169">
    <property type="entry name" value="PH"/>
    <property type="match status" value="1"/>
</dbReference>
<dbReference type="PROSITE" id="PS50003">
    <property type="entry name" value="PH_DOMAIN"/>
    <property type="match status" value="1"/>
</dbReference>
<accession>A0A8S3UYQ1</accession>
<keyword evidence="3" id="KW-1185">Reference proteome</keyword>
<gene>
    <name evidence="2" type="ORF">MEDL_59249</name>
</gene>
<dbReference type="EMBL" id="CAJPWZ010002898">
    <property type="protein sequence ID" value="CAG2247327.1"/>
    <property type="molecule type" value="Genomic_DNA"/>
</dbReference>
<sequence length="158" mass="18543">MLFIMEDTTFSYTSKQKIQTCIDDLFMWLVEEVMKKGKVYKRTKKQANWTHWVKRCCILTHQCIRYYGTDATTATIVSATGGSKQKGEFTITKNTKLESLKGYSGELRYLEGRFRLANIPVLEMEIAVDDENEKRSWLSDLRRSFCAWGIIQHQFKNF</sequence>
<evidence type="ECO:0000313" key="2">
    <source>
        <dbReference type="EMBL" id="CAG2247327.1"/>
    </source>
</evidence>
<dbReference type="Proteomes" id="UP000683360">
    <property type="component" value="Unassembled WGS sequence"/>
</dbReference>
<proteinExistence type="predicted"/>
<dbReference type="InterPro" id="IPR001849">
    <property type="entry name" value="PH_domain"/>
</dbReference>
<dbReference type="AlphaFoldDB" id="A0A8S3UYQ1"/>
<dbReference type="InterPro" id="IPR011993">
    <property type="entry name" value="PH-like_dom_sf"/>
</dbReference>
<protein>
    <recommendedName>
        <fullName evidence="1">PH domain-containing protein</fullName>
    </recommendedName>
</protein>